<dbReference type="KEGG" id="saca:FFV09_00245"/>
<gene>
    <name evidence="1" type="ORF">FFV09_00245</name>
</gene>
<organism evidence="1 2">
    <name type="scientific">Saccharibacillus brassicae</name>
    <dbReference type="NCBI Taxonomy" id="2583377"/>
    <lineage>
        <taxon>Bacteria</taxon>
        <taxon>Bacillati</taxon>
        <taxon>Bacillota</taxon>
        <taxon>Bacilli</taxon>
        <taxon>Bacillales</taxon>
        <taxon>Paenibacillaceae</taxon>
        <taxon>Saccharibacillus</taxon>
    </lineage>
</organism>
<dbReference type="EMBL" id="CP041217">
    <property type="protein sequence ID" value="QDH19423.1"/>
    <property type="molecule type" value="Genomic_DNA"/>
</dbReference>
<evidence type="ECO:0000313" key="2">
    <source>
        <dbReference type="Proteomes" id="UP000316968"/>
    </source>
</evidence>
<dbReference type="Proteomes" id="UP000316968">
    <property type="component" value="Chromosome"/>
</dbReference>
<evidence type="ECO:0008006" key="3">
    <source>
        <dbReference type="Google" id="ProtNLM"/>
    </source>
</evidence>
<proteinExistence type="predicted"/>
<reference evidence="1 2" key="1">
    <citation type="submission" date="2019-06" db="EMBL/GenBank/DDBJ databases">
        <title>Saccharibacillus brassicae sp. nov., an endophytic bacterium isolated from Chinese cabbage seeds (Brassica pekinensis).</title>
        <authorList>
            <person name="Jiang L."/>
            <person name="Lee J."/>
            <person name="Kim S.W."/>
        </authorList>
    </citation>
    <scope>NUCLEOTIDE SEQUENCE [LARGE SCALE GENOMIC DNA]</scope>
    <source>
        <strain evidence="2">KCTC 43072 / ATSA2</strain>
    </source>
</reference>
<dbReference type="AlphaFoldDB" id="A0A4Y6UP66"/>
<dbReference type="RefSeq" id="WP_141445812.1">
    <property type="nucleotide sequence ID" value="NZ_CP041217.1"/>
</dbReference>
<sequence>MMHAPYSIRTNQSTQKVEMKVNGTFTPQDYQNFARDYAKMAASIDAQAFTLIVDCRDMDLLGTEEVEKLKGSFLSYKETGFRRVLFTISPAQTIIKMQLARVARQAGLDNHEIVTE</sequence>
<name>A0A4Y6UP66_SACBS</name>
<evidence type="ECO:0000313" key="1">
    <source>
        <dbReference type="EMBL" id="QDH19423.1"/>
    </source>
</evidence>
<keyword evidence="2" id="KW-1185">Reference proteome</keyword>
<accession>A0A4Y6UP66</accession>
<protein>
    <recommendedName>
        <fullName evidence="3">STAS domain-containing protein</fullName>
    </recommendedName>
</protein>
<dbReference type="OrthoDB" id="2867965at2"/>